<dbReference type="EMBL" id="LR746274">
    <property type="protein sequence ID" value="CAA7404734.1"/>
    <property type="molecule type" value="Genomic_DNA"/>
</dbReference>
<keyword evidence="3 4" id="KW-0539">Nucleus</keyword>
<gene>
    <name evidence="7" type="ORF">SI8410_11015412</name>
</gene>
<dbReference type="Proteomes" id="UP000663760">
    <property type="component" value="Chromosome 11"/>
</dbReference>
<proteinExistence type="inferred from homology"/>
<dbReference type="AlphaFoldDB" id="A0A7I8L680"/>
<evidence type="ECO:0000256" key="4">
    <source>
        <dbReference type="RuleBase" id="RU369029"/>
    </source>
</evidence>
<accession>A0A7I8L680</accession>
<feature type="domain" description="Tify" evidence="6">
    <location>
        <begin position="161"/>
        <end position="194"/>
    </location>
</feature>
<dbReference type="GO" id="GO:0007165">
    <property type="term" value="P:signal transduction"/>
    <property type="evidence" value="ECO:0007669"/>
    <property type="project" value="InterPro"/>
</dbReference>
<comment type="subcellular location">
    <subcellularLocation>
        <location evidence="1 4">Nucleus</location>
    </subcellularLocation>
</comment>
<dbReference type="GO" id="GO:0005634">
    <property type="term" value="C:nucleus"/>
    <property type="evidence" value="ECO:0007669"/>
    <property type="project" value="UniProtKB-SubCell"/>
</dbReference>
<dbReference type="InterPro" id="IPR032308">
    <property type="entry name" value="TDBD"/>
</dbReference>
<evidence type="ECO:0000313" key="8">
    <source>
        <dbReference type="Proteomes" id="UP000663760"/>
    </source>
</evidence>
<evidence type="ECO:0000256" key="5">
    <source>
        <dbReference type="SAM" id="MobiDB-lite"/>
    </source>
</evidence>
<comment type="similarity">
    <text evidence="2 4">Belongs to the Ninja family.</text>
</comment>
<dbReference type="GO" id="GO:0045892">
    <property type="term" value="P:negative regulation of DNA-templated transcription"/>
    <property type="evidence" value="ECO:0007669"/>
    <property type="project" value="TreeGrafter"/>
</dbReference>
<evidence type="ECO:0000313" key="7">
    <source>
        <dbReference type="EMBL" id="CAA7404734.1"/>
    </source>
</evidence>
<evidence type="ECO:0000256" key="1">
    <source>
        <dbReference type="ARBA" id="ARBA00004123"/>
    </source>
</evidence>
<dbReference type="Pfam" id="PF16135">
    <property type="entry name" value="TDBD"/>
    <property type="match status" value="1"/>
</dbReference>
<name>A0A7I8L680_SPIIN</name>
<dbReference type="PANTHER" id="PTHR31413">
    <property type="entry name" value="AFP HOMOLOG 2"/>
    <property type="match status" value="1"/>
</dbReference>
<evidence type="ECO:0000259" key="6">
    <source>
        <dbReference type="Pfam" id="PF16135"/>
    </source>
</evidence>
<keyword evidence="8" id="KW-1185">Reference proteome</keyword>
<evidence type="ECO:0000256" key="2">
    <source>
        <dbReference type="ARBA" id="ARBA00006081"/>
    </source>
</evidence>
<dbReference type="InterPro" id="IPR031307">
    <property type="entry name" value="Ninja_fam"/>
</dbReference>
<sequence length="198" mass="21052">MEQIAVATYSPEAAGDDEVDLTLALAIGGRRRRRGRRWLGSAEFCRWKGMEGPEEESPPPVRTSPPATAAAEHQKFILVADGFGMVPHRTRFWSSAATAPAAARVPDRRGDLVVSGTGEPVRYAPPPPLPQVPPIVAATGDGPDGKTITGLLVLRYREAEVSIVCVCHGSSFSPAGFVRHAGGSDLSNPLRQITVFSS</sequence>
<organism evidence="7 8">
    <name type="scientific">Spirodela intermedia</name>
    <name type="common">Intermediate duckweed</name>
    <dbReference type="NCBI Taxonomy" id="51605"/>
    <lineage>
        <taxon>Eukaryota</taxon>
        <taxon>Viridiplantae</taxon>
        <taxon>Streptophyta</taxon>
        <taxon>Embryophyta</taxon>
        <taxon>Tracheophyta</taxon>
        <taxon>Spermatophyta</taxon>
        <taxon>Magnoliopsida</taxon>
        <taxon>Liliopsida</taxon>
        <taxon>Araceae</taxon>
        <taxon>Lemnoideae</taxon>
        <taxon>Spirodela</taxon>
    </lineage>
</organism>
<protein>
    <recommendedName>
        <fullName evidence="4">Ninja-family protein</fullName>
    </recommendedName>
    <alternativeName>
        <fullName evidence="4">ABI-binding protein</fullName>
    </alternativeName>
</protein>
<dbReference type="OrthoDB" id="667358at2759"/>
<dbReference type="PANTHER" id="PTHR31413:SF15">
    <property type="entry name" value="NINJA-FAMILY PROTEIN"/>
    <property type="match status" value="1"/>
</dbReference>
<evidence type="ECO:0000256" key="3">
    <source>
        <dbReference type="ARBA" id="ARBA00023242"/>
    </source>
</evidence>
<feature type="region of interest" description="Disordered" evidence="5">
    <location>
        <begin position="49"/>
        <end position="69"/>
    </location>
</feature>
<comment type="function">
    <text evidence="4">Acts as a negative regulator of abscisic acid (ABA) response.</text>
</comment>
<reference evidence="7" key="1">
    <citation type="submission" date="2020-02" db="EMBL/GenBank/DDBJ databases">
        <authorList>
            <person name="Scholz U."/>
            <person name="Mascher M."/>
            <person name="Fiebig A."/>
        </authorList>
    </citation>
    <scope>NUCLEOTIDE SEQUENCE</scope>
</reference>